<dbReference type="InterPro" id="IPR026893">
    <property type="entry name" value="Tyr/Ser_Pase_IphP-type"/>
</dbReference>
<evidence type="ECO:0000313" key="3">
    <source>
        <dbReference type="Proteomes" id="UP000250266"/>
    </source>
</evidence>
<protein>
    <recommendedName>
        <fullName evidence="4">Tyrosine specific protein phosphatases domain-containing protein</fullName>
    </recommendedName>
</protein>
<dbReference type="SUPFAM" id="SSF52799">
    <property type="entry name" value="(Phosphotyrosine protein) phosphatases II"/>
    <property type="match status" value="2"/>
</dbReference>
<evidence type="ECO:0000313" key="2">
    <source>
        <dbReference type="EMBL" id="OCK85240.1"/>
    </source>
</evidence>
<name>A0A8E2EJM3_9PEZI</name>
<dbReference type="Pfam" id="PF13350">
    <property type="entry name" value="Y_phosphatase3"/>
    <property type="match status" value="1"/>
</dbReference>
<proteinExistence type="predicted"/>
<dbReference type="GO" id="GO:0004721">
    <property type="term" value="F:phosphoprotein phosphatase activity"/>
    <property type="evidence" value="ECO:0007669"/>
    <property type="project" value="InterPro"/>
</dbReference>
<keyword evidence="3" id="KW-1185">Reference proteome</keyword>
<dbReference type="AlphaFoldDB" id="A0A8E2EJM3"/>
<dbReference type="Proteomes" id="UP000250266">
    <property type="component" value="Unassembled WGS sequence"/>
</dbReference>
<feature type="region of interest" description="Disordered" evidence="1">
    <location>
        <begin position="280"/>
        <end position="299"/>
    </location>
</feature>
<evidence type="ECO:0000256" key="1">
    <source>
        <dbReference type="SAM" id="MobiDB-lite"/>
    </source>
</evidence>
<sequence length="373" mass="40443">MTTSEPVPLPIPPFFVVPNINNLRDPALYPGGLRTPTGQKVRPGILFRSAEVSQLDQAGWAAVRSIGVKAVFDLRSKPEVLKGWRGVIKAKTGLDGKEIGEEVGEDGVTKDGMGVRDGWLAMMENEGLERVWCPVFKDDDYSPERLAERYMKYMGEDVEVGRTCSFVPDHTGAFGGEPERSGRLGRGSTQIPPLGALIHCTAGKDRTGIFFGLILDFLGVPRDLIATDYNLTELGLLPMREKLVNKLMQSTGFRKLTLSQVNGTGMTKAELAALLAKREGAADAAEEEEEEEEEVIPPDAMKKSRAAALRMIGAKKESMIAALEMLDREWGGAEGYMRSVCGLGDNEIEALRTTLLVPGDDVPAGVGRGQPAL</sequence>
<dbReference type="Gene3D" id="3.90.190.10">
    <property type="entry name" value="Protein tyrosine phosphatase superfamily"/>
    <property type="match status" value="1"/>
</dbReference>
<accession>A0A8E2EJM3</accession>
<gene>
    <name evidence="2" type="ORF">K432DRAFT_318715</name>
</gene>
<reference evidence="2 3" key="1">
    <citation type="journal article" date="2016" name="Nat. Commun.">
        <title>Ectomycorrhizal ecology is imprinted in the genome of the dominant symbiotic fungus Cenococcum geophilum.</title>
        <authorList>
            <consortium name="DOE Joint Genome Institute"/>
            <person name="Peter M."/>
            <person name="Kohler A."/>
            <person name="Ohm R.A."/>
            <person name="Kuo A."/>
            <person name="Krutzmann J."/>
            <person name="Morin E."/>
            <person name="Arend M."/>
            <person name="Barry K.W."/>
            <person name="Binder M."/>
            <person name="Choi C."/>
            <person name="Clum A."/>
            <person name="Copeland A."/>
            <person name="Grisel N."/>
            <person name="Haridas S."/>
            <person name="Kipfer T."/>
            <person name="LaButti K."/>
            <person name="Lindquist E."/>
            <person name="Lipzen A."/>
            <person name="Maire R."/>
            <person name="Meier B."/>
            <person name="Mihaltcheva S."/>
            <person name="Molinier V."/>
            <person name="Murat C."/>
            <person name="Poggeler S."/>
            <person name="Quandt C.A."/>
            <person name="Sperisen C."/>
            <person name="Tritt A."/>
            <person name="Tisserant E."/>
            <person name="Crous P.W."/>
            <person name="Henrissat B."/>
            <person name="Nehls U."/>
            <person name="Egli S."/>
            <person name="Spatafora J.W."/>
            <person name="Grigoriev I.V."/>
            <person name="Martin F.M."/>
        </authorList>
    </citation>
    <scope>NUCLEOTIDE SEQUENCE [LARGE SCALE GENOMIC DNA]</scope>
    <source>
        <strain evidence="2 3">CBS 459.81</strain>
    </source>
</reference>
<dbReference type="InterPro" id="IPR029021">
    <property type="entry name" value="Prot-tyrosine_phosphatase-like"/>
</dbReference>
<evidence type="ECO:0008006" key="4">
    <source>
        <dbReference type="Google" id="ProtNLM"/>
    </source>
</evidence>
<dbReference type="InterPro" id="IPR016130">
    <property type="entry name" value="Tyr_Pase_AS"/>
</dbReference>
<dbReference type="OrthoDB" id="449382at2759"/>
<organism evidence="2 3">
    <name type="scientific">Lepidopterella palustris CBS 459.81</name>
    <dbReference type="NCBI Taxonomy" id="1314670"/>
    <lineage>
        <taxon>Eukaryota</taxon>
        <taxon>Fungi</taxon>
        <taxon>Dikarya</taxon>
        <taxon>Ascomycota</taxon>
        <taxon>Pezizomycotina</taxon>
        <taxon>Dothideomycetes</taxon>
        <taxon>Pleosporomycetidae</taxon>
        <taxon>Mytilinidiales</taxon>
        <taxon>Argynnaceae</taxon>
        <taxon>Lepidopterella</taxon>
    </lineage>
</organism>
<dbReference type="EMBL" id="KV744822">
    <property type="protein sequence ID" value="OCK85240.1"/>
    <property type="molecule type" value="Genomic_DNA"/>
</dbReference>
<dbReference type="PROSITE" id="PS00383">
    <property type="entry name" value="TYR_PHOSPHATASE_1"/>
    <property type="match status" value="1"/>
</dbReference>
<feature type="compositionally biased region" description="Acidic residues" evidence="1">
    <location>
        <begin position="284"/>
        <end position="296"/>
    </location>
</feature>